<dbReference type="InterPro" id="IPR046825">
    <property type="entry name" value="PDH_C"/>
</dbReference>
<dbReference type="GO" id="GO:0006571">
    <property type="term" value="P:tyrosine biosynthetic process"/>
    <property type="evidence" value="ECO:0007669"/>
    <property type="project" value="InterPro"/>
</dbReference>
<dbReference type="RefSeq" id="WP_149123033.1">
    <property type="nucleotide sequence ID" value="NZ_VTFL01000005.1"/>
</dbReference>
<dbReference type="InterPro" id="IPR050812">
    <property type="entry name" value="Preph/Arog_dehydrog"/>
</dbReference>
<accession>A0A7V3ZIP5</accession>
<proteinExistence type="predicted"/>
<dbReference type="AlphaFoldDB" id="A0A7V3ZIP5"/>
<dbReference type="PANTHER" id="PTHR21363:SF0">
    <property type="entry name" value="PREPHENATE DEHYDROGENASE [NADP(+)]"/>
    <property type="match status" value="1"/>
</dbReference>
<dbReference type="Pfam" id="PF02153">
    <property type="entry name" value="PDH_N"/>
    <property type="match status" value="1"/>
</dbReference>
<dbReference type="EMBL" id="DTDV01000012">
    <property type="protein sequence ID" value="HGK23648.1"/>
    <property type="molecule type" value="Genomic_DNA"/>
</dbReference>
<dbReference type="PANTHER" id="PTHR21363">
    <property type="entry name" value="PREPHENATE DEHYDROGENASE"/>
    <property type="match status" value="1"/>
</dbReference>
<dbReference type="FunFam" id="3.40.50.720:FF:000208">
    <property type="entry name" value="Prephenate dehydrogenase"/>
    <property type="match status" value="1"/>
</dbReference>
<dbReference type="SUPFAM" id="SSF51735">
    <property type="entry name" value="NAD(P)-binding Rossmann-fold domains"/>
    <property type="match status" value="1"/>
</dbReference>
<dbReference type="Gene3D" id="1.10.3660.10">
    <property type="entry name" value="6-phosphogluconate dehydrogenase C-terminal like domain"/>
    <property type="match status" value="1"/>
</dbReference>
<evidence type="ECO:0000313" key="3">
    <source>
        <dbReference type="EMBL" id="HGK23648.1"/>
    </source>
</evidence>
<comment type="caution">
    <text evidence="3">The sequence shown here is derived from an EMBL/GenBank/DDBJ whole genome shotgun (WGS) entry which is preliminary data.</text>
</comment>
<gene>
    <name evidence="3" type="ORF">ENU78_04250</name>
</gene>
<dbReference type="GO" id="GO:0070403">
    <property type="term" value="F:NAD+ binding"/>
    <property type="evidence" value="ECO:0007669"/>
    <property type="project" value="InterPro"/>
</dbReference>
<keyword evidence="1" id="KW-0560">Oxidoreductase</keyword>
<dbReference type="Pfam" id="PF20463">
    <property type="entry name" value="PDH_C"/>
    <property type="match status" value="1"/>
</dbReference>
<dbReference type="InterPro" id="IPR003099">
    <property type="entry name" value="Prephen_DH"/>
</dbReference>
<dbReference type="Gene3D" id="3.40.50.720">
    <property type="entry name" value="NAD(P)-binding Rossmann-like Domain"/>
    <property type="match status" value="1"/>
</dbReference>
<reference evidence="3" key="1">
    <citation type="journal article" date="2020" name="mSystems">
        <title>Genome- and Community-Level Interaction Insights into Carbon Utilization and Element Cycling Functions of Hydrothermarchaeota in Hydrothermal Sediment.</title>
        <authorList>
            <person name="Zhou Z."/>
            <person name="Liu Y."/>
            <person name="Xu W."/>
            <person name="Pan J."/>
            <person name="Luo Z.H."/>
            <person name="Li M."/>
        </authorList>
    </citation>
    <scope>NUCLEOTIDE SEQUENCE [LARGE SCALE GENOMIC DNA]</scope>
    <source>
        <strain evidence="3">SpSt-70</strain>
    </source>
</reference>
<sequence>MIIGIIGLGLIGTSLALSFKKEFKNVYLWGVDKDNKVLDYLSERKILDVLGKDITRLRDLIGESDYIFISVYPSGVVDVVENLKNYVSEKVIITDTASTKFKIMNYMNRDEFLRKSFIGGHPLAGREVSGPLGAVDNLFTGKVYFLCPAFEVSEEKVEGLRRIIEKINASPIIIDPEKHDEILAFTSHLPQIIAYLLSYVSVKEDNLSFFGSGFKDTTRISKSDYNLWLDILKENDIKIKEALVEFEKTLKDLIENLERKDFEKIRHIFKDSREKRLRLRD</sequence>
<dbReference type="SUPFAM" id="SSF48179">
    <property type="entry name" value="6-phosphogluconate dehydrogenase C-terminal domain-like"/>
    <property type="match status" value="1"/>
</dbReference>
<protein>
    <submittedName>
        <fullName evidence="3">Prephenate dehydrogenase/arogenate dehydrogenase family protein</fullName>
    </submittedName>
</protein>
<dbReference type="InterPro" id="IPR036291">
    <property type="entry name" value="NAD(P)-bd_dom_sf"/>
</dbReference>
<name>A0A7V3ZIP5_DICTH</name>
<feature type="domain" description="Prephenate/arogenate dehydrogenase" evidence="2">
    <location>
        <begin position="1"/>
        <end position="281"/>
    </location>
</feature>
<dbReference type="InterPro" id="IPR046826">
    <property type="entry name" value="PDH_N"/>
</dbReference>
<evidence type="ECO:0000256" key="1">
    <source>
        <dbReference type="ARBA" id="ARBA00023002"/>
    </source>
</evidence>
<evidence type="ECO:0000259" key="2">
    <source>
        <dbReference type="PROSITE" id="PS51176"/>
    </source>
</evidence>
<dbReference type="GO" id="GO:0008977">
    <property type="term" value="F:prephenate dehydrogenase (NAD+) activity"/>
    <property type="evidence" value="ECO:0007669"/>
    <property type="project" value="InterPro"/>
</dbReference>
<dbReference type="PROSITE" id="PS51176">
    <property type="entry name" value="PDH_ADH"/>
    <property type="match status" value="1"/>
</dbReference>
<dbReference type="InterPro" id="IPR008927">
    <property type="entry name" value="6-PGluconate_DH-like_C_sf"/>
</dbReference>
<dbReference type="GO" id="GO:0004665">
    <property type="term" value="F:prephenate dehydrogenase (NADP+) activity"/>
    <property type="evidence" value="ECO:0007669"/>
    <property type="project" value="InterPro"/>
</dbReference>
<organism evidence="3">
    <name type="scientific">Dictyoglomus thermophilum</name>
    <dbReference type="NCBI Taxonomy" id="14"/>
    <lineage>
        <taxon>Bacteria</taxon>
        <taxon>Pseudomonadati</taxon>
        <taxon>Dictyoglomota</taxon>
        <taxon>Dictyoglomia</taxon>
        <taxon>Dictyoglomales</taxon>
        <taxon>Dictyoglomaceae</taxon>
        <taxon>Dictyoglomus</taxon>
    </lineage>
</organism>